<feature type="compositionally biased region" description="Basic residues" evidence="1">
    <location>
        <begin position="680"/>
        <end position="690"/>
    </location>
</feature>
<dbReference type="OrthoDB" id="10062843at2759"/>
<evidence type="ECO:0000313" key="2">
    <source>
        <dbReference type="EMBL" id="KAG7357351.1"/>
    </source>
</evidence>
<proteinExistence type="predicted"/>
<keyword evidence="3" id="KW-1185">Reference proteome</keyword>
<dbReference type="GO" id="GO:0005634">
    <property type="term" value="C:nucleus"/>
    <property type="evidence" value="ECO:0007669"/>
    <property type="project" value="InterPro"/>
</dbReference>
<feature type="region of interest" description="Disordered" evidence="1">
    <location>
        <begin position="679"/>
        <end position="710"/>
    </location>
</feature>
<dbReference type="GO" id="GO:0000796">
    <property type="term" value="C:condensin complex"/>
    <property type="evidence" value="ECO:0007669"/>
    <property type="project" value="TreeGrafter"/>
</dbReference>
<sequence length="1319" mass="145232">MPMLSSAASAETTTGVVAIKALLSAVDGGSDNRAGGDKYNIRNLLRLFEPVKRKDALIAGNTSKQQTTLLLRSLQTCNKGQLKRFFNNVQSIVECIIVDEAYLLPTADETDLKEDSSKEDAKSKECLRFLEYVVMCVQTVLDSRIHRRQQDSLEEDQSKNLRATKQLKMPPPVIDVAVSMHDILFGLHSSGIGAVSTKNAVLNLCETWWLANGERREALIVQCLPLLVLRACDEEDCFTNKAHIQRLYKLRDAFHCIDFADQSSDSLRKLVLRVASNPLCIKLPEGKKLLSSLMQDGDLVRDLHLAFRAQIPAAKDTVLEAYGEIYHRAWKDAREGPSHDEISEDSNIDSKPIRQIIEEEVLQDLMYSVIHLASSKTFNAVLKVLEPLHVDKKNKDVAGMLYRLYNPILWRSLAATNPTVRHNAVLLLEKVFPLHDPHQISGQNSTKESVLKGMKALRDALADVDPIVRAVASKASCGICAVFWEALPAGEIRNLLQVIVLEHSSDKGSAAVRVASVEAISMLLGTEQSHGVLRALLPSVGNLIHDRAERVRLAVVRMLIRIKSVPGIRFYHIVPVDQLLARLVAEAEYHGGPRTNVAKELTALLLNSYFPQGEKASGGELLKRTVSLLLTNPNASAIFYANVMEYLEVESVVKLILALSNCLKSAVTTDQAAQLNEMRLHKKRQHRRSSKMQDQRETGGTKDGRPADQVSADDTTLMAALSNTINVLWESVHSKLERHSESPHKLALVSYFAGREFDLISVLSHFEQKGMEYELDAAEKERSIESFQTCTSLLACAGRLDKKAVKEVVAHVSSTLKNIPKDPPESYFPLVTSYLSFMCSSGSVVDVARCLSESIKSSFGEEDCSLLSPALEGISVRRRNSRRLSKKVNEDSLANISPSMAWWVIDGFLQGTNNECVQGRKYILNSDVALSSVLEAFRKGIQHAERILTLSRGSFGTFPENDEAEQIIRACEAYGRLALHKETVLSLKNDTDARRNRELDLLLQWTTNVVVPALAPCEHGSAVLPDLDISHISTVSDSGGLLPPRSPNLASPPKQKQNRGRTPESMRVHMTSSFLSRGHSASSASTAFASSILASSCLISSEWLAAGVSEPEAITEASLLWCDVFEDLDACLVDVIFPAFIRLGVHLKKLSGSTALLQKLFVVCNKYLTREDSNCFMSAMETARSLLGQQGHDLDSSVTLFMKLAEHIIPSEQQDVVQLESSQYLVGLWLKGGSIAIFLDVFDSNKTARRHLAEALASSFSLSDENTSLHAFKVNCLSVLSNAMGRGALAEIFENLGTEIPQGSSGSANLMNVLVKSLG</sequence>
<dbReference type="PANTHER" id="PTHR16199">
    <property type="entry name" value="CONDENSIN-2 COMPLEX SUBUNIT G2"/>
    <property type="match status" value="1"/>
</dbReference>
<dbReference type="GO" id="GO:0000070">
    <property type="term" value="P:mitotic sister chromatid segregation"/>
    <property type="evidence" value="ECO:0007669"/>
    <property type="project" value="TreeGrafter"/>
</dbReference>
<dbReference type="PANTHER" id="PTHR16199:SF4">
    <property type="entry name" value="CONDENSIN-2 COMPLEX SUBUNIT G2"/>
    <property type="match status" value="1"/>
</dbReference>
<name>A0A9K3L9N0_9STRA</name>
<feature type="region of interest" description="Disordered" evidence="1">
    <location>
        <begin position="1039"/>
        <end position="1066"/>
    </location>
</feature>
<dbReference type="InterPro" id="IPR024741">
    <property type="entry name" value="Condensin2_G2"/>
</dbReference>
<evidence type="ECO:0000313" key="3">
    <source>
        <dbReference type="Proteomes" id="UP000693970"/>
    </source>
</evidence>
<gene>
    <name evidence="2" type="ORF">IV203_002039</name>
</gene>
<evidence type="ECO:0000256" key="1">
    <source>
        <dbReference type="SAM" id="MobiDB-lite"/>
    </source>
</evidence>
<dbReference type="EMBL" id="JAGRRH010000015">
    <property type="protein sequence ID" value="KAG7357351.1"/>
    <property type="molecule type" value="Genomic_DNA"/>
</dbReference>
<reference evidence="2" key="2">
    <citation type="submission" date="2021-04" db="EMBL/GenBank/DDBJ databases">
        <authorList>
            <person name="Podell S."/>
        </authorList>
    </citation>
    <scope>NUCLEOTIDE SEQUENCE</scope>
    <source>
        <strain evidence="2">Hildebrandi</strain>
    </source>
</reference>
<organism evidence="2 3">
    <name type="scientific">Nitzschia inconspicua</name>
    <dbReference type="NCBI Taxonomy" id="303405"/>
    <lineage>
        <taxon>Eukaryota</taxon>
        <taxon>Sar</taxon>
        <taxon>Stramenopiles</taxon>
        <taxon>Ochrophyta</taxon>
        <taxon>Bacillariophyta</taxon>
        <taxon>Bacillariophyceae</taxon>
        <taxon>Bacillariophycidae</taxon>
        <taxon>Bacillariales</taxon>
        <taxon>Bacillariaceae</taxon>
        <taxon>Nitzschia</taxon>
    </lineage>
</organism>
<accession>A0A9K3L9N0</accession>
<reference evidence="2" key="1">
    <citation type="journal article" date="2021" name="Sci. Rep.">
        <title>Diploid genomic architecture of Nitzschia inconspicua, an elite biomass production diatom.</title>
        <authorList>
            <person name="Oliver A."/>
            <person name="Podell S."/>
            <person name="Pinowska A."/>
            <person name="Traller J.C."/>
            <person name="Smith S.R."/>
            <person name="McClure R."/>
            <person name="Beliaev A."/>
            <person name="Bohutskyi P."/>
            <person name="Hill E.A."/>
            <person name="Rabines A."/>
            <person name="Zheng H."/>
            <person name="Allen L.Z."/>
            <person name="Kuo A."/>
            <person name="Grigoriev I.V."/>
            <person name="Allen A.E."/>
            <person name="Hazlebeck D."/>
            <person name="Allen E.E."/>
        </authorList>
    </citation>
    <scope>NUCLEOTIDE SEQUENCE</scope>
    <source>
        <strain evidence="2">Hildebrandi</strain>
    </source>
</reference>
<feature type="compositionally biased region" description="Basic and acidic residues" evidence="1">
    <location>
        <begin position="691"/>
        <end position="706"/>
    </location>
</feature>
<protein>
    <submittedName>
        <fullName evidence="2">Condensin II non structural maintenance of chromosomes domain containing protein</fullName>
    </submittedName>
</protein>
<dbReference type="Pfam" id="PF12422">
    <property type="entry name" value="Condensin2nSMC"/>
    <property type="match status" value="1"/>
</dbReference>
<dbReference type="Proteomes" id="UP000693970">
    <property type="component" value="Unassembled WGS sequence"/>
</dbReference>
<comment type="caution">
    <text evidence="2">The sequence shown here is derived from an EMBL/GenBank/DDBJ whole genome shotgun (WGS) entry which is preliminary data.</text>
</comment>